<evidence type="ECO:0000256" key="2">
    <source>
        <dbReference type="ARBA" id="ARBA00022741"/>
    </source>
</evidence>
<dbReference type="Gene3D" id="3.30.200.20">
    <property type="entry name" value="Phosphorylase Kinase, domain 1"/>
    <property type="match status" value="1"/>
</dbReference>
<organism evidence="7 8">
    <name type="scientific">Wenzhouxiangella marina</name>
    <dbReference type="NCBI Taxonomy" id="1579979"/>
    <lineage>
        <taxon>Bacteria</taxon>
        <taxon>Pseudomonadati</taxon>
        <taxon>Pseudomonadota</taxon>
        <taxon>Gammaproteobacteria</taxon>
        <taxon>Chromatiales</taxon>
        <taxon>Wenzhouxiangellaceae</taxon>
        <taxon>Wenzhouxiangella</taxon>
    </lineage>
</organism>
<dbReference type="AlphaFoldDB" id="A0A0K0XVP9"/>
<gene>
    <name evidence="7" type="ORF">WM2015_1412</name>
</gene>
<proteinExistence type="predicted"/>
<dbReference type="CDD" id="cd14014">
    <property type="entry name" value="STKc_PknB_like"/>
    <property type="match status" value="1"/>
</dbReference>
<dbReference type="Proteomes" id="UP000066624">
    <property type="component" value="Chromosome"/>
</dbReference>
<dbReference type="KEGG" id="wma:WM2015_1412"/>
<keyword evidence="3" id="KW-0418">Kinase</keyword>
<evidence type="ECO:0000313" key="7">
    <source>
        <dbReference type="EMBL" id="AKS41784.1"/>
    </source>
</evidence>
<dbReference type="PROSITE" id="PS00107">
    <property type="entry name" value="PROTEIN_KINASE_ATP"/>
    <property type="match status" value="1"/>
</dbReference>
<evidence type="ECO:0000256" key="3">
    <source>
        <dbReference type="ARBA" id="ARBA00022777"/>
    </source>
</evidence>
<keyword evidence="1" id="KW-0808">Transferase</keyword>
<dbReference type="Pfam" id="PF00069">
    <property type="entry name" value="Pkinase"/>
    <property type="match status" value="1"/>
</dbReference>
<evidence type="ECO:0000256" key="4">
    <source>
        <dbReference type="ARBA" id="ARBA00022840"/>
    </source>
</evidence>
<keyword evidence="4" id="KW-0067">ATP-binding</keyword>
<dbReference type="InterPro" id="IPR011009">
    <property type="entry name" value="Kinase-like_dom_sf"/>
</dbReference>
<evidence type="ECO:0000259" key="6">
    <source>
        <dbReference type="PROSITE" id="PS50011"/>
    </source>
</evidence>
<evidence type="ECO:0000256" key="5">
    <source>
        <dbReference type="SAM" id="MobiDB-lite"/>
    </source>
</evidence>
<dbReference type="GO" id="GO:0004674">
    <property type="term" value="F:protein serine/threonine kinase activity"/>
    <property type="evidence" value="ECO:0007669"/>
    <property type="project" value="TreeGrafter"/>
</dbReference>
<dbReference type="PROSITE" id="PS50011">
    <property type="entry name" value="PROTEIN_KINASE_DOM"/>
    <property type="match status" value="1"/>
</dbReference>
<dbReference type="Gene3D" id="1.10.510.10">
    <property type="entry name" value="Transferase(Phosphotransferase) domain 1"/>
    <property type="match status" value="1"/>
</dbReference>
<dbReference type="InterPro" id="IPR017441">
    <property type="entry name" value="Protein_kinase_ATP_BS"/>
</dbReference>
<name>A0A0K0XVP9_9GAMM</name>
<keyword evidence="8" id="KW-1185">Reference proteome</keyword>
<dbReference type="EMBL" id="CP012154">
    <property type="protein sequence ID" value="AKS41784.1"/>
    <property type="molecule type" value="Genomic_DNA"/>
</dbReference>
<dbReference type="PROSITE" id="PS00108">
    <property type="entry name" value="PROTEIN_KINASE_ST"/>
    <property type="match status" value="1"/>
</dbReference>
<dbReference type="GO" id="GO:0005524">
    <property type="term" value="F:ATP binding"/>
    <property type="evidence" value="ECO:0007669"/>
    <property type="project" value="UniProtKB-UniRule"/>
</dbReference>
<dbReference type="InterPro" id="IPR000719">
    <property type="entry name" value="Prot_kinase_dom"/>
</dbReference>
<evidence type="ECO:0000256" key="1">
    <source>
        <dbReference type="ARBA" id="ARBA00022679"/>
    </source>
</evidence>
<evidence type="ECO:0000313" key="8">
    <source>
        <dbReference type="Proteomes" id="UP000066624"/>
    </source>
</evidence>
<feature type="compositionally biased region" description="Basic and acidic residues" evidence="5">
    <location>
        <begin position="15"/>
        <end position="25"/>
    </location>
</feature>
<dbReference type="SUPFAM" id="SSF56112">
    <property type="entry name" value="Protein kinase-like (PK-like)"/>
    <property type="match status" value="1"/>
</dbReference>
<keyword evidence="2" id="KW-0547">Nucleotide-binding</keyword>
<dbReference type="RefSeq" id="WP_049725399.1">
    <property type="nucleotide sequence ID" value="NZ_CP012154.1"/>
</dbReference>
<protein>
    <recommendedName>
        <fullName evidence="6">Protein kinase domain-containing protein</fullName>
    </recommendedName>
</protein>
<reference evidence="7 8" key="1">
    <citation type="submission" date="2015-07" db="EMBL/GenBank/DDBJ databases">
        <authorList>
            <person name="Noorani M."/>
        </authorList>
    </citation>
    <scope>NUCLEOTIDE SEQUENCE [LARGE SCALE GENOMIC DNA]</scope>
    <source>
        <strain evidence="7 8">KCTC 42284</strain>
    </source>
</reference>
<dbReference type="STRING" id="1579979.WM2015_1412"/>
<feature type="region of interest" description="Disordered" evidence="5">
    <location>
        <begin position="1"/>
        <end position="64"/>
    </location>
</feature>
<feature type="domain" description="Protein kinase" evidence="6">
    <location>
        <begin position="77"/>
        <end position="335"/>
    </location>
</feature>
<sequence>MSKDKPDQPAATEVLKPESSPDRATEFMATEPLGRDPAATEAMAPENAPTRPDPAAGTDVPGEEDQLKVGSVLRDRFRILGVLGRGGMGTVYKATDLLKEEAHDRDTTIALKVLKPGIVDADITFMALQREARRAQQLAHPNIVTVFDFDRADGVIFMTMEFMRGQGLERRLEEGPIPIPELRRITRELCQGLAYAHERGIVHSDLKPENVFLLEDGRVKILDFGIARAWQSERRDFVEEAVAGCTPAYASPEVLQRKPPSPADDVYALGCVVAQMASGKHPYDWHSGLEALKQKLQPSRPGGLKGREWRTLRSAMALKAADRPKDARAFFKRFFPSPTRVTAWIITALTLVSVGVYLAFFQPEPGPEIPFEALPADLQASIRRNLDDAALFLAQGDLNTALQLYDMALEAHPGNREATSGIEQAVEQALAQLDRAVSEGRLSPEGRRTTLRSLLEYETLPAELRDRLQDALSD</sequence>
<dbReference type="InterPro" id="IPR008271">
    <property type="entry name" value="Ser/Thr_kinase_AS"/>
</dbReference>
<accession>A0A0K0XVP9</accession>
<dbReference type="SMART" id="SM00220">
    <property type="entry name" value="S_TKc"/>
    <property type="match status" value="1"/>
</dbReference>
<dbReference type="PANTHER" id="PTHR43289">
    <property type="entry name" value="MITOGEN-ACTIVATED PROTEIN KINASE KINASE KINASE 20-RELATED"/>
    <property type="match status" value="1"/>
</dbReference>
<dbReference type="PANTHER" id="PTHR43289:SF6">
    <property type="entry name" value="SERINE_THREONINE-PROTEIN KINASE NEKL-3"/>
    <property type="match status" value="1"/>
</dbReference>